<dbReference type="Proteomes" id="UP001153365">
    <property type="component" value="Unassembled WGS sequence"/>
</dbReference>
<evidence type="ECO:0000256" key="1">
    <source>
        <dbReference type="ARBA" id="ARBA00009658"/>
    </source>
</evidence>
<sequence>AKPRTIDLLTGTKDLPMDNITCHVFSCPNITSLSTIYQELGAEYDDRVLPSIASKREPD</sequence>
<dbReference type="GO" id="GO:0016020">
    <property type="term" value="C:membrane"/>
    <property type="evidence" value="ECO:0007669"/>
    <property type="project" value="InterPro"/>
</dbReference>
<organism evidence="2 3">
    <name type="scientific">Phakopsora pachyrhizi</name>
    <name type="common">Asian soybean rust disease fungus</name>
    <dbReference type="NCBI Taxonomy" id="170000"/>
    <lineage>
        <taxon>Eukaryota</taxon>
        <taxon>Fungi</taxon>
        <taxon>Dikarya</taxon>
        <taxon>Basidiomycota</taxon>
        <taxon>Pucciniomycotina</taxon>
        <taxon>Pucciniomycetes</taxon>
        <taxon>Pucciniales</taxon>
        <taxon>Phakopsoraceae</taxon>
        <taxon>Phakopsora</taxon>
    </lineage>
</organism>
<protein>
    <submittedName>
        <fullName evidence="2">Uncharacterized protein</fullName>
    </submittedName>
</protein>
<comment type="caution">
    <text evidence="2">The sequence shown here is derived from an EMBL/GenBank/DDBJ whole genome shotgun (WGS) entry which is preliminary data.</text>
</comment>
<proteinExistence type="inferred from homology"/>
<gene>
    <name evidence="2" type="ORF">PPACK8108_LOCUS3197</name>
</gene>
<reference evidence="2" key="1">
    <citation type="submission" date="2022-06" db="EMBL/GenBank/DDBJ databases">
        <authorList>
            <consortium name="SYNGENTA / RWTH Aachen University"/>
        </authorList>
    </citation>
    <scope>NUCLEOTIDE SEQUENCE</scope>
</reference>
<dbReference type="AlphaFoldDB" id="A0AAV0AL29"/>
<dbReference type="InterPro" id="IPR000163">
    <property type="entry name" value="Prohibitin"/>
</dbReference>
<feature type="non-terminal residue" evidence="2">
    <location>
        <position position="1"/>
    </location>
</feature>
<dbReference type="EMBL" id="CALTRL010000573">
    <property type="protein sequence ID" value="CAH7668660.1"/>
    <property type="molecule type" value="Genomic_DNA"/>
</dbReference>
<evidence type="ECO:0000313" key="2">
    <source>
        <dbReference type="EMBL" id="CAH7668660.1"/>
    </source>
</evidence>
<comment type="similarity">
    <text evidence="1">Belongs to the prohibitin family.</text>
</comment>
<dbReference type="PRINTS" id="PR00679">
    <property type="entry name" value="PROHIBITIN"/>
</dbReference>
<accession>A0AAV0AL29</accession>
<keyword evidence="3" id="KW-1185">Reference proteome</keyword>
<name>A0AAV0AL29_PHAPC</name>
<evidence type="ECO:0000313" key="3">
    <source>
        <dbReference type="Proteomes" id="UP001153365"/>
    </source>
</evidence>